<dbReference type="EC" id="3.6.1.59" evidence="2"/>
<dbReference type="InterPro" id="IPR008594">
    <property type="entry name" value="DcpS/DCS2"/>
</dbReference>
<dbReference type="Pfam" id="PF11969">
    <property type="entry name" value="DcpS_C"/>
    <property type="match status" value="1"/>
</dbReference>
<evidence type="ECO:0000256" key="1">
    <source>
        <dbReference type="ARBA" id="ARBA00010208"/>
    </source>
</evidence>
<name>A0ABY8ESJ1_MALFU</name>
<comment type="similarity">
    <text evidence="1">Belongs to the HIT family.</text>
</comment>
<gene>
    <name evidence="2" type="ORF">GLX27_002357</name>
</gene>
<dbReference type="Proteomes" id="UP000818624">
    <property type="component" value="Chromosome 2"/>
</dbReference>
<keyword evidence="3" id="KW-1185">Reference proteome</keyword>
<proteinExistence type="inferred from homology"/>
<keyword evidence="2" id="KW-0378">Hydrolase</keyword>
<dbReference type="InterPro" id="IPR011145">
    <property type="entry name" value="Scavenger_mRNA_decap_enz_N"/>
</dbReference>
<dbReference type="GO" id="GO:0140932">
    <property type="term" value="F:5'-(N(7)-methyl 5'-triphosphoguanosine)-[mRNA] diphosphatase activity"/>
    <property type="evidence" value="ECO:0007669"/>
    <property type="project" value="UniProtKB-EC"/>
</dbReference>
<dbReference type="Gene3D" id="3.30.200.40">
    <property type="entry name" value="Scavenger mRNA decapping enzyme, N-terminal domain"/>
    <property type="match status" value="1"/>
</dbReference>
<dbReference type="InterPro" id="IPR036265">
    <property type="entry name" value="HIT-like_sf"/>
</dbReference>
<dbReference type="Gene3D" id="3.30.428.10">
    <property type="entry name" value="HIT-like"/>
    <property type="match status" value="1"/>
</dbReference>
<accession>A0ABY8ESJ1</accession>
<dbReference type="SUPFAM" id="SSF54197">
    <property type="entry name" value="HIT-like"/>
    <property type="match status" value="1"/>
</dbReference>
<dbReference type="PANTHER" id="PTHR12978:SF0">
    <property type="entry name" value="M7GPPPX DIPHOSPHATASE"/>
    <property type="match status" value="1"/>
</dbReference>
<dbReference type="PIRSF" id="PIRSF028973">
    <property type="entry name" value="Scavenger_mRNA_decap_enz"/>
    <property type="match status" value="1"/>
</dbReference>
<dbReference type="PANTHER" id="PTHR12978">
    <property type="entry name" value="HISTIDINE TRIAD HIT PROTEIN MEMBER"/>
    <property type="match status" value="1"/>
</dbReference>
<organism evidence="2 3">
    <name type="scientific">Malassezia furfur</name>
    <name type="common">Pityriasis versicolor infection agent</name>
    <name type="synonym">Pityrosporum furfur</name>
    <dbReference type="NCBI Taxonomy" id="55194"/>
    <lineage>
        <taxon>Eukaryota</taxon>
        <taxon>Fungi</taxon>
        <taxon>Dikarya</taxon>
        <taxon>Basidiomycota</taxon>
        <taxon>Ustilaginomycotina</taxon>
        <taxon>Malasseziomycetes</taxon>
        <taxon>Malasseziales</taxon>
        <taxon>Malasseziaceae</taxon>
        <taxon>Malassezia</taxon>
    </lineage>
</organism>
<protein>
    <submittedName>
        <fullName evidence="2">5'-(N(7)-methyl 5'-triphosphoguanosine)-[mRNA] diphosphatase</fullName>
        <ecNumber evidence="2">3.6.1.59</ecNumber>
    </submittedName>
</protein>
<evidence type="ECO:0000313" key="3">
    <source>
        <dbReference type="Proteomes" id="UP000818624"/>
    </source>
</evidence>
<reference evidence="2 3" key="1">
    <citation type="journal article" date="2020" name="Elife">
        <title>Loss of centromere function drives karyotype evolution in closely related Malassezia species.</title>
        <authorList>
            <person name="Sankaranarayanan S.R."/>
            <person name="Ianiri G."/>
            <person name="Coelho M.A."/>
            <person name="Reza M.H."/>
            <person name="Thimmappa B.C."/>
            <person name="Ganguly P."/>
            <person name="Vadnala R.N."/>
            <person name="Sun S."/>
            <person name="Siddharthan R."/>
            <person name="Tellgren-Roth C."/>
            <person name="Dawson T.L."/>
            <person name="Heitman J."/>
            <person name="Sanyal K."/>
        </authorList>
    </citation>
    <scope>NUCLEOTIDE SEQUENCE [LARGE SCALE GENOMIC DNA]</scope>
    <source>
        <strain evidence="2">CBS14141</strain>
    </source>
</reference>
<sequence length="312" mass="34956">MGDAVVNSFRLNRVINEDPRAKTINLLGACEINGQVAPAVLLLERAFYPESFVESMKHGPQEAFSRLETIGQNDVYTWVLGYQKDGSQGGAHSKLTLICPAGNEVVEKYSAHERRMIIETPQLYEKVTEPWIESIPRSKTQWVRNILDGVSESESVLYRDDDPKSGFVLTPDLKWDQRTLSSLYLVAIVKDESLTNLRDLTKEQIPLLKKIKAAAAKVATEKYGLSAPSEDGIESSLRCYIHYMPTFFHLHVHILSVNFISHPGAIVGQAQLLEDVIGLLEAGVDFKKRTLGYQLTEGHALLKELRKYNAST</sequence>
<evidence type="ECO:0000313" key="2">
    <source>
        <dbReference type="EMBL" id="WFD47700.1"/>
    </source>
</evidence>
<dbReference type="SUPFAM" id="SSF102860">
    <property type="entry name" value="mRNA decapping enzyme DcpS N-terminal domain"/>
    <property type="match status" value="1"/>
</dbReference>
<dbReference type="EMBL" id="CP046235">
    <property type="protein sequence ID" value="WFD47700.1"/>
    <property type="molecule type" value="Genomic_DNA"/>
</dbReference>
<dbReference type="Pfam" id="PF05652">
    <property type="entry name" value="DcpS"/>
    <property type="match status" value="1"/>
</dbReference>